<dbReference type="Proteomes" id="UP000000343">
    <property type="component" value="Plasmid pACIX903"/>
</dbReference>
<keyword evidence="1" id="KW-1133">Transmembrane helix</keyword>
<name>E8X7F4_GRATM</name>
<dbReference type="HOGENOM" id="CLU_139085_0_0_0"/>
<evidence type="ECO:0000313" key="2">
    <source>
        <dbReference type="EMBL" id="ADW71388.1"/>
    </source>
</evidence>
<accession>E8X7F4</accession>
<evidence type="ECO:0008006" key="4">
    <source>
        <dbReference type="Google" id="ProtNLM"/>
    </source>
</evidence>
<geneLocation type="plasmid" evidence="2 3">
    <name>pACIX903</name>
</geneLocation>
<organism evidence="3">
    <name type="scientific">Granulicella tundricola (strain ATCC BAA-1859 / DSM 23138 / MP5ACTX9)</name>
    <dbReference type="NCBI Taxonomy" id="1198114"/>
    <lineage>
        <taxon>Bacteria</taxon>
        <taxon>Pseudomonadati</taxon>
        <taxon>Acidobacteriota</taxon>
        <taxon>Terriglobia</taxon>
        <taxon>Terriglobales</taxon>
        <taxon>Acidobacteriaceae</taxon>
        <taxon>Granulicella</taxon>
    </lineage>
</organism>
<gene>
    <name evidence="2" type="ordered locus">AciX9_4442</name>
</gene>
<keyword evidence="1" id="KW-0812">Transmembrane</keyword>
<reference evidence="3" key="1">
    <citation type="submission" date="2011-01" db="EMBL/GenBank/DDBJ databases">
        <title>Complete sequence of plasmid3 of Acidobacterium sp. MP5ACTX9.</title>
        <authorList>
            <consortium name="US DOE Joint Genome Institute"/>
            <person name="Lucas S."/>
            <person name="Copeland A."/>
            <person name="Lapidus A."/>
            <person name="Cheng J.-F."/>
            <person name="Goodwin L."/>
            <person name="Pitluck S."/>
            <person name="Teshima H."/>
            <person name="Detter J.C."/>
            <person name="Han C."/>
            <person name="Tapia R."/>
            <person name="Land M."/>
            <person name="Hauser L."/>
            <person name="Kyrpides N."/>
            <person name="Ivanova N."/>
            <person name="Ovchinnikova G."/>
            <person name="Pagani I."/>
            <person name="Rawat S.R."/>
            <person name="Mannisto M."/>
            <person name="Haggblom M.M."/>
            <person name="Woyke T."/>
        </authorList>
    </citation>
    <scope>NUCLEOTIDE SEQUENCE [LARGE SCALE GENOMIC DNA]</scope>
    <source>
        <strain evidence="3">MP5ACTX9</strain>
        <plasmid evidence="3">Plasmid pACIX903</plasmid>
    </source>
</reference>
<dbReference type="EMBL" id="CP002483">
    <property type="protein sequence ID" value="ADW71388.1"/>
    <property type="molecule type" value="Genomic_DNA"/>
</dbReference>
<feature type="transmembrane region" description="Helical" evidence="1">
    <location>
        <begin position="132"/>
        <end position="153"/>
    </location>
</feature>
<keyword evidence="3" id="KW-1185">Reference proteome</keyword>
<proteinExistence type="predicted"/>
<keyword evidence="2" id="KW-0614">Plasmid</keyword>
<evidence type="ECO:0000256" key="1">
    <source>
        <dbReference type="SAM" id="Phobius"/>
    </source>
</evidence>
<feature type="transmembrane region" description="Helical" evidence="1">
    <location>
        <begin position="104"/>
        <end position="126"/>
    </location>
</feature>
<dbReference type="AlphaFoldDB" id="E8X7F4"/>
<keyword evidence="1" id="KW-0472">Membrane</keyword>
<evidence type="ECO:0000313" key="3">
    <source>
        <dbReference type="Proteomes" id="UP000000343"/>
    </source>
</evidence>
<sequence>MLRGDIDCGVFYTGLANTILMLYNNHQKDPKHLINKYFHPNWRQNPMRRLSSIFRNNPATQSAFCSFRNLLPALAFLSVTAVAHAQGSVDLSGATTLMNTFKTFALYAGAVICLGSMIFAGIRLMGGRFQEAIPGLFGALFGAAVIGWGTGWISSLTGQSM</sequence>
<protein>
    <recommendedName>
        <fullName evidence="4">Conjugal transfer protein TrbC</fullName>
    </recommendedName>
</protein>
<dbReference type="KEGG" id="acm:AciX9_4442"/>